<evidence type="ECO:0008006" key="4">
    <source>
        <dbReference type="Google" id="ProtNLM"/>
    </source>
</evidence>
<dbReference type="EMBL" id="CP001814">
    <property type="protein sequence ID" value="ACZ88086.1"/>
    <property type="molecule type" value="Genomic_DNA"/>
</dbReference>
<dbReference type="eggNOG" id="ENOG502ZN4B">
    <property type="taxonomic scope" value="Bacteria"/>
</dbReference>
<dbReference type="RefSeq" id="WP_012891823.1">
    <property type="nucleotide sequence ID" value="NC_013595.1"/>
</dbReference>
<evidence type="ECO:0000313" key="3">
    <source>
        <dbReference type="Proteomes" id="UP000002029"/>
    </source>
</evidence>
<dbReference type="KEGG" id="sro:Sros_5322"/>
<dbReference type="AlphaFoldDB" id="D2BC63"/>
<sequence>MSLRTKIQAGLTCAVITAATVMTAANPAAATGGTCGSGYNFLKSYPLKSVFSSSIPGELSIYYNSSTGKNCAITRAKAAWDGKAQNIYVSLSDGGSPAALDPPAGSSKNYRYYAGPVYKYLKGKCVYAIGYLEYGGISYSAHAYEVHCG</sequence>
<keyword evidence="1" id="KW-0732">Signal</keyword>
<accession>D2BC63</accession>
<dbReference type="HOGENOM" id="CLU_144851_0_0_11"/>
<protein>
    <recommendedName>
        <fullName evidence="4">Spore-associated protein A</fullName>
    </recommendedName>
</protein>
<keyword evidence="3" id="KW-1185">Reference proteome</keyword>
<dbReference type="OrthoDB" id="1099523at2"/>
<feature type="signal peptide" evidence="1">
    <location>
        <begin position="1"/>
        <end position="24"/>
    </location>
</feature>
<proteinExistence type="predicted"/>
<reference evidence="2 3" key="1">
    <citation type="journal article" date="2010" name="Stand. Genomic Sci.">
        <title>Complete genome sequence of Streptosporangium roseum type strain (NI 9100).</title>
        <authorList>
            <person name="Nolan M."/>
            <person name="Sikorski J."/>
            <person name="Jando M."/>
            <person name="Lucas S."/>
            <person name="Lapidus A."/>
            <person name="Glavina Del Rio T."/>
            <person name="Chen F."/>
            <person name="Tice H."/>
            <person name="Pitluck S."/>
            <person name="Cheng J.F."/>
            <person name="Chertkov O."/>
            <person name="Sims D."/>
            <person name="Meincke L."/>
            <person name="Brettin T."/>
            <person name="Han C."/>
            <person name="Detter J.C."/>
            <person name="Bruce D."/>
            <person name="Goodwin L."/>
            <person name="Land M."/>
            <person name="Hauser L."/>
            <person name="Chang Y.J."/>
            <person name="Jeffries C.D."/>
            <person name="Ivanova N."/>
            <person name="Mavromatis K."/>
            <person name="Mikhailova N."/>
            <person name="Chen A."/>
            <person name="Palaniappan K."/>
            <person name="Chain P."/>
            <person name="Rohde M."/>
            <person name="Goker M."/>
            <person name="Bristow J."/>
            <person name="Eisen J.A."/>
            <person name="Markowitz V."/>
            <person name="Hugenholtz P."/>
            <person name="Kyrpides N.C."/>
            <person name="Klenk H.P."/>
        </authorList>
    </citation>
    <scope>NUCLEOTIDE SEQUENCE [LARGE SCALE GENOMIC DNA]</scope>
    <source>
        <strain evidence="3">ATCC 12428 / DSM 43021 / JCM 3005 / NI 9100</strain>
    </source>
</reference>
<name>D2BC63_STRRD</name>
<evidence type="ECO:0000313" key="2">
    <source>
        <dbReference type="EMBL" id="ACZ88086.1"/>
    </source>
</evidence>
<feature type="chain" id="PRO_5039526134" description="Spore-associated protein A" evidence="1">
    <location>
        <begin position="25"/>
        <end position="149"/>
    </location>
</feature>
<gene>
    <name evidence="2" type="ordered locus">Sros_5322</name>
</gene>
<organism evidence="2 3">
    <name type="scientific">Streptosporangium roseum (strain ATCC 12428 / DSM 43021 / JCM 3005 / KCTC 9067 / NCIMB 10171 / NRRL 2505 / NI 9100)</name>
    <dbReference type="NCBI Taxonomy" id="479432"/>
    <lineage>
        <taxon>Bacteria</taxon>
        <taxon>Bacillati</taxon>
        <taxon>Actinomycetota</taxon>
        <taxon>Actinomycetes</taxon>
        <taxon>Streptosporangiales</taxon>
        <taxon>Streptosporangiaceae</taxon>
        <taxon>Streptosporangium</taxon>
    </lineage>
</organism>
<dbReference type="Proteomes" id="UP000002029">
    <property type="component" value="Chromosome"/>
</dbReference>
<evidence type="ECO:0000256" key="1">
    <source>
        <dbReference type="SAM" id="SignalP"/>
    </source>
</evidence>